<evidence type="ECO:0000313" key="2">
    <source>
        <dbReference type="Proteomes" id="UP000838412"/>
    </source>
</evidence>
<dbReference type="Proteomes" id="UP000838412">
    <property type="component" value="Chromosome 9"/>
</dbReference>
<gene>
    <name evidence="1" type="primary">Hypp5414</name>
    <name evidence="1" type="ORF">BLAG_LOCUS25683</name>
</gene>
<dbReference type="EMBL" id="OV696694">
    <property type="protein sequence ID" value="CAH1274755.1"/>
    <property type="molecule type" value="Genomic_DNA"/>
</dbReference>
<reference evidence="1" key="1">
    <citation type="submission" date="2022-01" db="EMBL/GenBank/DDBJ databases">
        <authorList>
            <person name="Braso-Vives M."/>
        </authorList>
    </citation>
    <scope>NUCLEOTIDE SEQUENCE</scope>
</reference>
<name>A0A8K0F433_BRALA</name>
<sequence length="155" mass="17924">MAATADVLSRLSHVMVMASREQGHIKRQMISYVLHWSVEVYYLLLFTSQVEGRNHLPLVCWETDDTPPTPPEYAPSVPGVQSHWHCREDEIQEEDGETESTCKQLTFREVKTEEETASICQVPINQASSTLMKMNNRWGCRYKGYTLSYHIFLEI</sequence>
<protein>
    <submittedName>
        <fullName evidence="1">Hypp5414 protein</fullName>
    </submittedName>
</protein>
<proteinExistence type="predicted"/>
<evidence type="ECO:0000313" key="1">
    <source>
        <dbReference type="EMBL" id="CAH1274755.1"/>
    </source>
</evidence>
<accession>A0A8K0F433</accession>
<keyword evidence="2" id="KW-1185">Reference proteome</keyword>
<organism evidence="1 2">
    <name type="scientific">Branchiostoma lanceolatum</name>
    <name type="common">Common lancelet</name>
    <name type="synonym">Amphioxus lanceolatum</name>
    <dbReference type="NCBI Taxonomy" id="7740"/>
    <lineage>
        <taxon>Eukaryota</taxon>
        <taxon>Metazoa</taxon>
        <taxon>Chordata</taxon>
        <taxon>Cephalochordata</taxon>
        <taxon>Leptocardii</taxon>
        <taxon>Amphioxiformes</taxon>
        <taxon>Branchiostomatidae</taxon>
        <taxon>Branchiostoma</taxon>
    </lineage>
</organism>
<dbReference type="AlphaFoldDB" id="A0A8K0F433"/>